<dbReference type="EMBL" id="CP103300">
    <property type="protein sequence ID" value="UYM16387.1"/>
    <property type="molecule type" value="Genomic_DNA"/>
</dbReference>
<name>A0ABY6GUC6_9GAMM</name>
<evidence type="ECO:0000313" key="2">
    <source>
        <dbReference type="Proteomes" id="UP001163255"/>
    </source>
</evidence>
<gene>
    <name evidence="1" type="ORF">NX720_00160</name>
</gene>
<evidence type="ECO:0000313" key="1">
    <source>
        <dbReference type="EMBL" id="UYM16387.1"/>
    </source>
</evidence>
<protein>
    <submittedName>
        <fullName evidence="1">Uncharacterized protein</fullName>
    </submittedName>
</protein>
<keyword evidence="2" id="KW-1185">Reference proteome</keyword>
<organism evidence="1 2">
    <name type="scientific">Endozoicomonas euniceicola</name>
    <dbReference type="NCBI Taxonomy" id="1234143"/>
    <lineage>
        <taxon>Bacteria</taxon>
        <taxon>Pseudomonadati</taxon>
        <taxon>Pseudomonadota</taxon>
        <taxon>Gammaproteobacteria</taxon>
        <taxon>Oceanospirillales</taxon>
        <taxon>Endozoicomonadaceae</taxon>
        <taxon>Endozoicomonas</taxon>
    </lineage>
</organism>
<accession>A0ABY6GUC6</accession>
<reference evidence="1" key="1">
    <citation type="submission" date="2022-10" db="EMBL/GenBank/DDBJ databases">
        <title>Completed Genome Sequence of two octocoral isolated bacterium, Endozoicomonas euniceicola EF212T and Endozoicomonas gorgoniicola PS125T.</title>
        <authorList>
            <person name="Chiou Y.-J."/>
            <person name="Chen Y.-H."/>
        </authorList>
    </citation>
    <scope>NUCLEOTIDE SEQUENCE</scope>
    <source>
        <strain evidence="1">EF212</strain>
    </source>
</reference>
<proteinExistence type="predicted"/>
<dbReference type="Proteomes" id="UP001163255">
    <property type="component" value="Chromosome"/>
</dbReference>
<sequence>MTPISFSFSDGSDGECQLTNKRGAWTAQVPSTVYVRKSDDALQVRCRTEGGRETINAIPSEMGGKIIASAVFLDFGIADAITDKHRQYPKKQSLVFKTLTGGTKFFMLI</sequence>